<keyword evidence="1" id="KW-1207">Sterol metabolism</keyword>
<dbReference type="GO" id="GO:0006696">
    <property type="term" value="P:ergosterol biosynthetic process"/>
    <property type="evidence" value="ECO:0007669"/>
    <property type="project" value="TreeGrafter"/>
</dbReference>
<dbReference type="HOGENOM" id="CLU_065850_0_0_1"/>
<keyword evidence="1" id="KW-0560">Oxidoreductase</keyword>
<dbReference type="eggNOG" id="ENOG502RZZ4">
    <property type="taxonomic scope" value="Eukaryota"/>
</dbReference>
<keyword evidence="3" id="KW-1185">Reference proteome</keyword>
<evidence type="ECO:0000313" key="3">
    <source>
        <dbReference type="Proteomes" id="UP000016922"/>
    </source>
</evidence>
<organism evidence="2 3">
    <name type="scientific">Glarea lozoyensis (strain ATCC 20868 / MF5171)</name>
    <dbReference type="NCBI Taxonomy" id="1116229"/>
    <lineage>
        <taxon>Eukaryota</taxon>
        <taxon>Fungi</taxon>
        <taxon>Dikarya</taxon>
        <taxon>Ascomycota</taxon>
        <taxon>Pezizomycotina</taxon>
        <taxon>Leotiomycetes</taxon>
        <taxon>Helotiales</taxon>
        <taxon>Helotiaceae</taxon>
        <taxon>Glarea</taxon>
    </lineage>
</organism>
<dbReference type="GO" id="GO:0005789">
    <property type="term" value="C:endoplasmic reticulum membrane"/>
    <property type="evidence" value="ECO:0007669"/>
    <property type="project" value="TreeGrafter"/>
</dbReference>
<evidence type="ECO:0000313" key="2">
    <source>
        <dbReference type="EMBL" id="EPE25213.1"/>
    </source>
</evidence>
<dbReference type="KEGG" id="glz:GLAREA_11794"/>
<dbReference type="STRING" id="1116229.S3DEY2"/>
<dbReference type="GO" id="GO:0050613">
    <property type="term" value="F:Delta14-sterol reductase activity"/>
    <property type="evidence" value="ECO:0007669"/>
    <property type="project" value="TreeGrafter"/>
</dbReference>
<accession>S3DEY2</accession>
<dbReference type="OrthoDB" id="67965at2759"/>
<protein>
    <recommendedName>
        <fullName evidence="1">Delta(14)-sterol reductase</fullName>
    </recommendedName>
    <alternativeName>
        <fullName evidence="1">C-14 sterol reductase</fullName>
    </alternativeName>
    <alternativeName>
        <fullName evidence="1">Sterol C14-reductase</fullName>
    </alternativeName>
</protein>
<keyword evidence="1" id="KW-0444">Lipid biosynthesis</keyword>
<proteinExistence type="inferred from homology"/>
<name>S3DEY2_GLAL2</name>
<dbReference type="RefSeq" id="XP_008088128.1">
    <property type="nucleotide sequence ID" value="XM_008089937.1"/>
</dbReference>
<dbReference type="GeneID" id="19470835"/>
<sequence>MSEKKFPSSFLPRGDAAKRPSPLGTAVFVGLRTVDIFIQYGILANHLASPLLDLIGVEHISSFESPGPAAVAFGLPLKPLIILGMAVGTAIKQNYWVLSLSNEEMPVGNAISISLFNTIFNSVNTILSLTAASHYLTGSSFWENPIEVTPLFLFFTATYTAGTLVEVGAEIQRKYFKQDPKNKGKPFTGGLFGLARHINYGAYTVMRASYAFACGGWVPGILVAGFFGYDFARRGIPVLDDYCSKRYGDDWKKYKQEVKWQLLPGIY</sequence>
<dbReference type="EMBL" id="KE145372">
    <property type="protein sequence ID" value="EPE25213.1"/>
    <property type="molecule type" value="Genomic_DNA"/>
</dbReference>
<dbReference type="OMA" id="ATHINYG"/>
<dbReference type="Gene3D" id="1.20.120.1630">
    <property type="match status" value="1"/>
</dbReference>
<keyword evidence="1" id="KW-0756">Sterol biosynthesis</keyword>
<dbReference type="AlphaFoldDB" id="S3DEY2"/>
<dbReference type="InterPro" id="IPR010721">
    <property type="entry name" value="UstE-like"/>
</dbReference>
<gene>
    <name evidence="2" type="ORF">GLAREA_11794</name>
</gene>
<dbReference type="Pfam" id="PF06966">
    <property type="entry name" value="DUF1295"/>
    <property type="match status" value="1"/>
</dbReference>
<dbReference type="Proteomes" id="UP000016922">
    <property type="component" value="Unassembled WGS sequence"/>
</dbReference>
<keyword evidence="1" id="KW-0752">Steroid biosynthesis</keyword>
<keyword evidence="1" id="KW-0443">Lipid metabolism</keyword>
<dbReference type="PANTHER" id="PTHR21257">
    <property type="entry name" value="DELTA(14)-STEROL REDUCTASE"/>
    <property type="match status" value="1"/>
</dbReference>
<reference evidence="2 3" key="1">
    <citation type="journal article" date="2013" name="BMC Genomics">
        <title>Genomics-driven discovery of the pneumocandin biosynthetic gene cluster in the fungus Glarea lozoyensis.</title>
        <authorList>
            <person name="Chen L."/>
            <person name="Yue Q."/>
            <person name="Zhang X."/>
            <person name="Xiang M."/>
            <person name="Wang C."/>
            <person name="Li S."/>
            <person name="Che Y."/>
            <person name="Ortiz-Lopez F.J."/>
            <person name="Bills G.F."/>
            <person name="Liu X."/>
            <person name="An Z."/>
        </authorList>
    </citation>
    <scope>NUCLEOTIDE SEQUENCE [LARGE SCALE GENOMIC DNA]</scope>
    <source>
        <strain evidence="3">ATCC 20868 / MF5171</strain>
    </source>
</reference>
<evidence type="ECO:0000256" key="1">
    <source>
        <dbReference type="RuleBase" id="RU369120"/>
    </source>
</evidence>
<keyword evidence="1" id="KW-0753">Steroid metabolism</keyword>
<dbReference type="PANTHER" id="PTHR21257:SF52">
    <property type="entry name" value="DELTA(14)-STEROL REDUCTASE TM7SF2"/>
    <property type="match status" value="1"/>
</dbReference>
<comment type="similarity">
    <text evidence="1">Belongs to the ERG4/ERG24 family.</text>
</comment>